<evidence type="ECO:0000313" key="3">
    <source>
        <dbReference type="EMBL" id="EGW05692.1"/>
    </source>
</evidence>
<feature type="signal peptide" evidence="2">
    <location>
        <begin position="1"/>
        <end position="23"/>
    </location>
</feature>
<reference evidence="4" key="1">
    <citation type="journal article" date="2011" name="Nat. Biotechnol.">
        <title>The genomic sequence of the Chinese hamster ovary (CHO)-K1 cell line.</title>
        <authorList>
            <person name="Xu X."/>
            <person name="Nagarajan H."/>
            <person name="Lewis N.E."/>
            <person name="Pan S."/>
            <person name="Cai Z."/>
            <person name="Liu X."/>
            <person name="Chen W."/>
            <person name="Xie M."/>
            <person name="Wang W."/>
            <person name="Hammond S."/>
            <person name="Andersen M.R."/>
            <person name="Neff N."/>
            <person name="Passarelli B."/>
            <person name="Koh W."/>
            <person name="Fan H.C."/>
            <person name="Wang J."/>
            <person name="Gui Y."/>
            <person name="Lee K.H."/>
            <person name="Betenbaugh M.J."/>
            <person name="Quake S.R."/>
            <person name="Famili I."/>
            <person name="Palsson B.O."/>
            <person name="Wang J."/>
        </authorList>
    </citation>
    <scope>NUCLEOTIDE SEQUENCE [LARGE SCALE GENOMIC DNA]</scope>
    <source>
        <strain evidence="4">CHO K1 cell line</strain>
    </source>
</reference>
<dbReference type="EMBL" id="JH000483">
    <property type="protein sequence ID" value="EGW05692.1"/>
    <property type="molecule type" value="Genomic_DNA"/>
</dbReference>
<gene>
    <name evidence="3" type="ORF">I79_011497</name>
</gene>
<evidence type="ECO:0000256" key="2">
    <source>
        <dbReference type="SAM" id="SignalP"/>
    </source>
</evidence>
<name>G3HLB1_CRIGR</name>
<evidence type="ECO:0000256" key="1">
    <source>
        <dbReference type="SAM" id="MobiDB-lite"/>
    </source>
</evidence>
<proteinExistence type="predicted"/>
<accession>G3HLB1</accession>
<dbReference type="InParanoid" id="G3HLB1"/>
<feature type="compositionally biased region" description="Basic residues" evidence="1">
    <location>
        <begin position="31"/>
        <end position="40"/>
    </location>
</feature>
<dbReference type="AlphaFoldDB" id="G3HLB1"/>
<organism evidence="3 4">
    <name type="scientific">Cricetulus griseus</name>
    <name type="common">Chinese hamster</name>
    <name type="synonym">Cricetulus barabensis griseus</name>
    <dbReference type="NCBI Taxonomy" id="10029"/>
    <lineage>
        <taxon>Eukaryota</taxon>
        <taxon>Metazoa</taxon>
        <taxon>Chordata</taxon>
        <taxon>Craniata</taxon>
        <taxon>Vertebrata</taxon>
        <taxon>Euteleostomi</taxon>
        <taxon>Mammalia</taxon>
        <taxon>Eutheria</taxon>
        <taxon>Euarchontoglires</taxon>
        <taxon>Glires</taxon>
        <taxon>Rodentia</taxon>
        <taxon>Myomorpha</taxon>
        <taxon>Muroidea</taxon>
        <taxon>Cricetidae</taxon>
        <taxon>Cricetinae</taxon>
        <taxon>Cricetulus</taxon>
    </lineage>
</organism>
<evidence type="ECO:0000313" key="4">
    <source>
        <dbReference type="Proteomes" id="UP000001075"/>
    </source>
</evidence>
<feature type="chain" id="PRO_5003444427" evidence="2">
    <location>
        <begin position="24"/>
        <end position="87"/>
    </location>
</feature>
<dbReference type="Proteomes" id="UP000001075">
    <property type="component" value="Unassembled WGS sequence"/>
</dbReference>
<sequence>MGCELLLTILMAGACSYIYKSSSAPRDKQTKTHQHLRLPHGKSLAHPMKPNKAAAQSLMEGYLSSLYPQMYLPSTISLSSYLLSNLE</sequence>
<keyword evidence="2" id="KW-0732">Signal</keyword>
<protein>
    <submittedName>
        <fullName evidence="3">Uncharacterized protein</fullName>
    </submittedName>
</protein>
<feature type="region of interest" description="Disordered" evidence="1">
    <location>
        <begin position="22"/>
        <end position="45"/>
    </location>
</feature>